<proteinExistence type="predicted"/>
<gene>
    <name evidence="1" type="ORF">CLUMA_CG002058</name>
</gene>
<evidence type="ECO:0000313" key="2">
    <source>
        <dbReference type="Proteomes" id="UP000183832"/>
    </source>
</evidence>
<dbReference type="Proteomes" id="UP000183832">
    <property type="component" value="Unassembled WGS sequence"/>
</dbReference>
<dbReference type="AlphaFoldDB" id="A0A1J1HP76"/>
<dbReference type="EMBL" id="CVRI01000006">
    <property type="protein sequence ID" value="CRK88278.1"/>
    <property type="molecule type" value="Genomic_DNA"/>
</dbReference>
<reference evidence="1 2" key="1">
    <citation type="submission" date="2015-04" db="EMBL/GenBank/DDBJ databases">
        <authorList>
            <person name="Syromyatnikov M.Y."/>
            <person name="Popov V.N."/>
        </authorList>
    </citation>
    <scope>NUCLEOTIDE SEQUENCE [LARGE SCALE GENOMIC DNA]</scope>
</reference>
<protein>
    <submittedName>
        <fullName evidence="1">CLUMA_CG002058, isoform A</fullName>
    </submittedName>
</protein>
<accession>A0A1J1HP76</accession>
<sequence length="85" mass="9918">MDMCRFVFLRTVLFVHDTFKQCRQIMFHVIFEQIIIASDLCNVLNSTEVTFVVKNFELQALDITTLDVYVDQGVIIHHCLHVIST</sequence>
<organism evidence="1 2">
    <name type="scientific">Clunio marinus</name>
    <dbReference type="NCBI Taxonomy" id="568069"/>
    <lineage>
        <taxon>Eukaryota</taxon>
        <taxon>Metazoa</taxon>
        <taxon>Ecdysozoa</taxon>
        <taxon>Arthropoda</taxon>
        <taxon>Hexapoda</taxon>
        <taxon>Insecta</taxon>
        <taxon>Pterygota</taxon>
        <taxon>Neoptera</taxon>
        <taxon>Endopterygota</taxon>
        <taxon>Diptera</taxon>
        <taxon>Nematocera</taxon>
        <taxon>Chironomoidea</taxon>
        <taxon>Chironomidae</taxon>
        <taxon>Clunio</taxon>
    </lineage>
</organism>
<evidence type="ECO:0000313" key="1">
    <source>
        <dbReference type="EMBL" id="CRK88278.1"/>
    </source>
</evidence>
<keyword evidence="2" id="KW-1185">Reference proteome</keyword>
<name>A0A1J1HP76_9DIPT</name>